<evidence type="ECO:0000313" key="2">
    <source>
        <dbReference type="EMBL" id="QJD49585.1"/>
    </source>
</evidence>
<evidence type="ECO:0000256" key="1">
    <source>
        <dbReference type="SAM" id="MobiDB-lite"/>
    </source>
</evidence>
<feature type="compositionally biased region" description="Basic and acidic residues" evidence="1">
    <location>
        <begin position="1"/>
        <end position="12"/>
    </location>
</feature>
<feature type="region of interest" description="Disordered" evidence="1">
    <location>
        <begin position="1"/>
        <end position="28"/>
    </location>
</feature>
<proteinExistence type="predicted"/>
<sequence length="118" mass="13276">MVNRRKETDSKPKTRRRPATTPDSRENQLIAAAVDLAEKQIREGTVSSQVLTHYLKLGSSRERLEQERLRNENKVLTAKAEAMASAKKVEELYGLALNAMRSYAGQDPISLGDDFDED</sequence>
<gene>
    <name evidence="2" type="primary">7</name>
    <name evidence="2" type="ORF">SEA_SECRETARIAT_7</name>
</gene>
<organism evidence="2 3">
    <name type="scientific">Gordonia phage Secretariat</name>
    <dbReference type="NCBI Taxonomy" id="2725616"/>
    <lineage>
        <taxon>Viruses</taxon>
        <taxon>Duplodnaviria</taxon>
        <taxon>Heunggongvirae</taxon>
        <taxon>Uroviricota</taxon>
        <taxon>Caudoviricetes</taxon>
        <taxon>Deejayvirinae</taxon>
        <taxon>Secretariatvirus</taxon>
        <taxon>Secretariatvirus secretariat</taxon>
    </lineage>
</organism>
<name>A0A6M3SUG9_9CAUD</name>
<dbReference type="KEGG" id="vg:55630518"/>
<protein>
    <submittedName>
        <fullName evidence="2">Uncharacterized protein</fullName>
    </submittedName>
</protein>
<dbReference type="Proteomes" id="UP000501526">
    <property type="component" value="Segment"/>
</dbReference>
<dbReference type="GeneID" id="55630518"/>
<evidence type="ECO:0000313" key="3">
    <source>
        <dbReference type="Proteomes" id="UP000501526"/>
    </source>
</evidence>
<dbReference type="RefSeq" id="YP_009859417.1">
    <property type="nucleotide sequence ID" value="NC_048876.1"/>
</dbReference>
<dbReference type="EMBL" id="MT310850">
    <property type="protein sequence ID" value="QJD49585.1"/>
    <property type="molecule type" value="Genomic_DNA"/>
</dbReference>
<accession>A0A6M3SUG9</accession>
<reference evidence="2 3" key="1">
    <citation type="submission" date="2020-04" db="EMBL/GenBank/DDBJ databases">
        <authorList>
            <person name="Chase M.A."/>
            <person name="Coleman C.N."/>
            <person name="Cunha M.O."/>
            <person name="Daffner M."/>
            <person name="Deam C.J."/>
            <person name="Deloso L.J."/>
            <person name="Desomma A.M."/>
            <person name="Gallardo J."/>
            <person name="Horne M.E."/>
            <person name="Kanahan O.P."/>
            <person name="Lam V."/>
            <person name="Morgan R.T."/>
            <person name="Mustor E.M."/>
            <person name="Ricardo-Iglesias M."/>
            <person name="Sartorio C.J."/>
            <person name="Sciacchitano A.R."/>
            <person name="Tvenstrup A.W."/>
            <person name="Wood A.R."/>
            <person name="Pollenz R.S."/>
            <person name="Garlena R.A."/>
            <person name="Russell D.A."/>
            <person name="Pope W.H."/>
            <person name="Jacobs-Sera D."/>
            <person name="Hatfull G.F."/>
        </authorList>
    </citation>
    <scope>NUCLEOTIDE SEQUENCE [LARGE SCALE GENOMIC DNA]</scope>
</reference>
<keyword evidence="3" id="KW-1185">Reference proteome</keyword>